<proteinExistence type="predicted"/>
<accession>A0A6A6DL64</accession>
<gene>
    <name evidence="1" type="ORF">K469DRAFT_694871</name>
</gene>
<protein>
    <recommendedName>
        <fullName evidence="3">Heterokaryon incompatibility domain-containing protein</fullName>
    </recommendedName>
</protein>
<organism evidence="1 2">
    <name type="scientific">Zopfia rhizophila CBS 207.26</name>
    <dbReference type="NCBI Taxonomy" id="1314779"/>
    <lineage>
        <taxon>Eukaryota</taxon>
        <taxon>Fungi</taxon>
        <taxon>Dikarya</taxon>
        <taxon>Ascomycota</taxon>
        <taxon>Pezizomycotina</taxon>
        <taxon>Dothideomycetes</taxon>
        <taxon>Dothideomycetes incertae sedis</taxon>
        <taxon>Zopfiaceae</taxon>
        <taxon>Zopfia</taxon>
    </lineage>
</organism>
<reference evidence="1" key="1">
    <citation type="journal article" date="2020" name="Stud. Mycol.">
        <title>101 Dothideomycetes genomes: a test case for predicting lifestyles and emergence of pathogens.</title>
        <authorList>
            <person name="Haridas S."/>
            <person name="Albert R."/>
            <person name="Binder M."/>
            <person name="Bloem J."/>
            <person name="Labutti K."/>
            <person name="Salamov A."/>
            <person name="Andreopoulos B."/>
            <person name="Baker S."/>
            <person name="Barry K."/>
            <person name="Bills G."/>
            <person name="Bluhm B."/>
            <person name="Cannon C."/>
            <person name="Castanera R."/>
            <person name="Culley D."/>
            <person name="Daum C."/>
            <person name="Ezra D."/>
            <person name="Gonzalez J."/>
            <person name="Henrissat B."/>
            <person name="Kuo A."/>
            <person name="Liang C."/>
            <person name="Lipzen A."/>
            <person name="Lutzoni F."/>
            <person name="Magnuson J."/>
            <person name="Mondo S."/>
            <person name="Nolan M."/>
            <person name="Ohm R."/>
            <person name="Pangilinan J."/>
            <person name="Park H.-J."/>
            <person name="Ramirez L."/>
            <person name="Alfaro M."/>
            <person name="Sun H."/>
            <person name="Tritt A."/>
            <person name="Yoshinaga Y."/>
            <person name="Zwiers L.-H."/>
            <person name="Turgeon B."/>
            <person name="Goodwin S."/>
            <person name="Spatafora J."/>
            <person name="Crous P."/>
            <person name="Grigoriev I."/>
        </authorList>
    </citation>
    <scope>NUCLEOTIDE SEQUENCE</scope>
    <source>
        <strain evidence="1">CBS 207.26</strain>
    </source>
</reference>
<name>A0A6A6DL64_9PEZI</name>
<dbReference type="OrthoDB" id="4161196at2759"/>
<evidence type="ECO:0000313" key="1">
    <source>
        <dbReference type="EMBL" id="KAF2179162.1"/>
    </source>
</evidence>
<dbReference type="EMBL" id="ML994669">
    <property type="protein sequence ID" value="KAF2179162.1"/>
    <property type="molecule type" value="Genomic_DNA"/>
</dbReference>
<sequence>MMEPIEYDTRRVPSWSWMAYHSGIQYMDIPFGKVDWIDNLRFDKERQHALITDVGGFRDCRTEQEVEQEGKHYAVLDFGRIKRGWILYDVEEREDLCKEYCVVVGKKSKKDNDKMEGGNRLNIQEYYILVVRPTSVVDEYRRVGVGLIKSDYVPRQRLNVRVV</sequence>
<keyword evidence="2" id="KW-1185">Reference proteome</keyword>
<dbReference type="Proteomes" id="UP000800200">
    <property type="component" value="Unassembled WGS sequence"/>
</dbReference>
<evidence type="ECO:0000313" key="2">
    <source>
        <dbReference type="Proteomes" id="UP000800200"/>
    </source>
</evidence>
<dbReference type="AlphaFoldDB" id="A0A6A6DL64"/>
<evidence type="ECO:0008006" key="3">
    <source>
        <dbReference type="Google" id="ProtNLM"/>
    </source>
</evidence>